<accession>A0A1Y5SPG0</accession>
<organism evidence="4 5">
    <name type="scientific">Roseovarius litorisediminis</name>
    <dbReference type="NCBI Taxonomy" id="1312363"/>
    <lineage>
        <taxon>Bacteria</taxon>
        <taxon>Pseudomonadati</taxon>
        <taxon>Pseudomonadota</taxon>
        <taxon>Alphaproteobacteria</taxon>
        <taxon>Rhodobacterales</taxon>
        <taxon>Roseobacteraceae</taxon>
        <taxon>Roseovarius</taxon>
    </lineage>
</organism>
<evidence type="ECO:0000256" key="1">
    <source>
        <dbReference type="ARBA" id="ARBA00022729"/>
    </source>
</evidence>
<evidence type="ECO:0000259" key="3">
    <source>
        <dbReference type="Pfam" id="PF00497"/>
    </source>
</evidence>
<keyword evidence="5" id="KW-1185">Reference proteome</keyword>
<evidence type="ECO:0000313" key="5">
    <source>
        <dbReference type="Proteomes" id="UP000193827"/>
    </source>
</evidence>
<protein>
    <submittedName>
        <fullName evidence="4">Bacterial extracellular solute-binding proteins, family 3</fullName>
    </submittedName>
</protein>
<reference evidence="4 5" key="1">
    <citation type="submission" date="2017-03" db="EMBL/GenBank/DDBJ databases">
        <authorList>
            <person name="Afonso C.L."/>
            <person name="Miller P.J."/>
            <person name="Scott M.A."/>
            <person name="Spackman E."/>
            <person name="Goraichik I."/>
            <person name="Dimitrov K.M."/>
            <person name="Suarez D.L."/>
            <person name="Swayne D.E."/>
        </authorList>
    </citation>
    <scope>NUCLEOTIDE SEQUENCE [LARGE SCALE GENOMIC DNA]</scope>
    <source>
        <strain evidence="4 5">CECT 8287</strain>
    </source>
</reference>
<sequence length="251" mass="27598">MIKIVATLITVFAGAFSASAQADVLKIASSPAVPPYIIPETNNGIEIDIVRAALAVVGHEAEFSTLPFPRVVARMRDGEFDAALTISKSADLPLGNSHYSDNHITFQNVAITLKDRDLKIESIADLSDKSIAAFEFAREYLGPEFAAMAAKNPLYREISPSTSQLLPTLFSGRADVIVIEINIFKYHRLVYDLPRDTGQGVTFHPIFPLNPFRVAFTDEGYRDDFNEGLAQIRKSGVFDDIIARYTSITGQ</sequence>
<name>A0A1Y5SPG0_9RHOB</name>
<dbReference type="PANTHER" id="PTHR35936">
    <property type="entry name" value="MEMBRANE-BOUND LYTIC MUREIN TRANSGLYCOSYLASE F"/>
    <property type="match status" value="1"/>
</dbReference>
<dbReference type="AlphaFoldDB" id="A0A1Y5SPG0"/>
<dbReference type="PANTHER" id="PTHR35936:SF25">
    <property type="entry name" value="ABC TRANSPORTER SUBSTRATE-BINDING PROTEIN"/>
    <property type="match status" value="1"/>
</dbReference>
<dbReference type="Gene3D" id="3.40.190.10">
    <property type="entry name" value="Periplasmic binding protein-like II"/>
    <property type="match status" value="2"/>
</dbReference>
<proteinExistence type="predicted"/>
<dbReference type="InterPro" id="IPR001638">
    <property type="entry name" value="Solute-binding_3/MltF_N"/>
</dbReference>
<dbReference type="Pfam" id="PF00497">
    <property type="entry name" value="SBP_bac_3"/>
    <property type="match status" value="1"/>
</dbReference>
<gene>
    <name evidence="4" type="ORF">PEL8287_02301</name>
</gene>
<feature type="domain" description="Solute-binding protein family 3/N-terminal" evidence="3">
    <location>
        <begin position="25"/>
        <end position="246"/>
    </location>
</feature>
<keyword evidence="1 2" id="KW-0732">Signal</keyword>
<feature type="chain" id="PRO_5012260874" evidence="2">
    <location>
        <begin position="23"/>
        <end position="251"/>
    </location>
</feature>
<feature type="signal peptide" evidence="2">
    <location>
        <begin position="1"/>
        <end position="22"/>
    </location>
</feature>
<evidence type="ECO:0000313" key="4">
    <source>
        <dbReference type="EMBL" id="SLN45003.1"/>
    </source>
</evidence>
<dbReference type="EMBL" id="FWFL01000005">
    <property type="protein sequence ID" value="SLN45003.1"/>
    <property type="molecule type" value="Genomic_DNA"/>
</dbReference>
<dbReference type="SUPFAM" id="SSF53850">
    <property type="entry name" value="Periplasmic binding protein-like II"/>
    <property type="match status" value="1"/>
</dbReference>
<evidence type="ECO:0000256" key="2">
    <source>
        <dbReference type="SAM" id="SignalP"/>
    </source>
</evidence>
<dbReference type="RefSeq" id="WP_176228625.1">
    <property type="nucleotide sequence ID" value="NZ_FWFL01000005.1"/>
</dbReference>
<dbReference type="Proteomes" id="UP000193827">
    <property type="component" value="Unassembled WGS sequence"/>
</dbReference>